<dbReference type="STRING" id="697581.TCARB_1169"/>
<dbReference type="InterPro" id="IPR017911">
    <property type="entry name" value="MacB-like_ATP-bd"/>
</dbReference>
<sequence>MSEDALVLRDVWKIYKTATEEIPVLKGINLTVRQGELAIIMGPSGSGKSTLLSIAGGLENPSRGNVIVGGVDITNLSEDELTKIRARKIGFVFQSFNLIRNLTALENVMMPLIFTGIYSWKQAREIAQKMLEIVGLKGHEEKFPRQLSGGQQQRVAIARALAPSPDIILMDEPTGSLDVDSASRVLSLVKWLNEAFGQTIVIVTHNPEIAELASRTFYIRGGQIFEQPPTTTLADKVKEVKASTKKGELEKLQLELLKIKLDALESAAREGKISPEILDAELKSLEARIARLEKFIEK</sequence>
<feature type="domain" description="ABC transporter" evidence="4">
    <location>
        <begin position="6"/>
        <end position="246"/>
    </location>
</feature>
<dbReference type="KEGG" id="tcb:TCARB_1169"/>
<dbReference type="RefSeq" id="WP_020961785.1">
    <property type="nucleotide sequence ID" value="NZ_CP007493.1"/>
</dbReference>
<name>A0A3G1A9B2_9CREN</name>
<organism evidence="5 6">
    <name type="scientific">Thermofilum adornatum 1505</name>
    <dbReference type="NCBI Taxonomy" id="697581"/>
    <lineage>
        <taxon>Archaea</taxon>
        <taxon>Thermoproteota</taxon>
        <taxon>Thermoprotei</taxon>
        <taxon>Thermofilales</taxon>
        <taxon>Thermofilaceae</taxon>
        <taxon>Thermofilum</taxon>
    </lineage>
</organism>
<keyword evidence="2" id="KW-0547">Nucleotide-binding</keyword>
<gene>
    <name evidence="5" type="ORF">TCARB_1169</name>
</gene>
<dbReference type="EMBL" id="CP007493">
    <property type="protein sequence ID" value="AJB42217.1"/>
    <property type="molecule type" value="Genomic_DNA"/>
</dbReference>
<dbReference type="PANTHER" id="PTHR24220:SF86">
    <property type="entry name" value="ABC TRANSPORTER ABCH.1"/>
    <property type="match status" value="1"/>
</dbReference>
<dbReference type="Proteomes" id="UP000266720">
    <property type="component" value="Chromosome"/>
</dbReference>
<dbReference type="InterPro" id="IPR017871">
    <property type="entry name" value="ABC_transporter-like_CS"/>
</dbReference>
<dbReference type="Pfam" id="PF00005">
    <property type="entry name" value="ABC_tran"/>
    <property type="match status" value="1"/>
</dbReference>
<evidence type="ECO:0000313" key="5">
    <source>
        <dbReference type="EMBL" id="AJB42217.1"/>
    </source>
</evidence>
<dbReference type="PANTHER" id="PTHR24220">
    <property type="entry name" value="IMPORT ATP-BINDING PROTEIN"/>
    <property type="match status" value="1"/>
</dbReference>
<evidence type="ECO:0000256" key="2">
    <source>
        <dbReference type="ARBA" id="ARBA00022741"/>
    </source>
</evidence>
<dbReference type="SMART" id="SM00382">
    <property type="entry name" value="AAA"/>
    <property type="match status" value="1"/>
</dbReference>
<dbReference type="SUPFAM" id="SSF52540">
    <property type="entry name" value="P-loop containing nucleoside triphosphate hydrolases"/>
    <property type="match status" value="1"/>
</dbReference>
<dbReference type="CDD" id="cd03255">
    <property type="entry name" value="ABC_MJ0796_LolCDE_FtsE"/>
    <property type="match status" value="1"/>
</dbReference>
<dbReference type="InterPro" id="IPR027417">
    <property type="entry name" value="P-loop_NTPase"/>
</dbReference>
<evidence type="ECO:0000259" key="4">
    <source>
        <dbReference type="PROSITE" id="PS50893"/>
    </source>
</evidence>
<dbReference type="InterPro" id="IPR015854">
    <property type="entry name" value="ABC_transpr_LolD-like"/>
</dbReference>
<evidence type="ECO:0000313" key="6">
    <source>
        <dbReference type="Proteomes" id="UP000266720"/>
    </source>
</evidence>
<dbReference type="Gene3D" id="3.40.50.300">
    <property type="entry name" value="P-loop containing nucleotide triphosphate hydrolases"/>
    <property type="match status" value="1"/>
</dbReference>
<dbReference type="PROSITE" id="PS00211">
    <property type="entry name" value="ABC_TRANSPORTER_1"/>
    <property type="match status" value="1"/>
</dbReference>
<evidence type="ECO:0000256" key="3">
    <source>
        <dbReference type="ARBA" id="ARBA00022840"/>
    </source>
</evidence>
<accession>A0A3G1A9B2</accession>
<keyword evidence="1" id="KW-0813">Transport</keyword>
<keyword evidence="3 5" id="KW-0067">ATP-binding</keyword>
<dbReference type="AlphaFoldDB" id="A0A3G1A9B2"/>
<dbReference type="GO" id="GO:0022857">
    <property type="term" value="F:transmembrane transporter activity"/>
    <property type="evidence" value="ECO:0007669"/>
    <property type="project" value="UniProtKB-ARBA"/>
</dbReference>
<proteinExistence type="predicted"/>
<dbReference type="PROSITE" id="PS50893">
    <property type="entry name" value="ABC_TRANSPORTER_2"/>
    <property type="match status" value="1"/>
</dbReference>
<dbReference type="InterPro" id="IPR003593">
    <property type="entry name" value="AAA+_ATPase"/>
</dbReference>
<dbReference type="GO" id="GO:0016887">
    <property type="term" value="F:ATP hydrolysis activity"/>
    <property type="evidence" value="ECO:0007669"/>
    <property type="project" value="InterPro"/>
</dbReference>
<dbReference type="InterPro" id="IPR003439">
    <property type="entry name" value="ABC_transporter-like_ATP-bd"/>
</dbReference>
<dbReference type="FunFam" id="3.40.50.300:FF:000032">
    <property type="entry name" value="Export ABC transporter ATP-binding protein"/>
    <property type="match status" value="1"/>
</dbReference>
<dbReference type="GO" id="GO:0098796">
    <property type="term" value="C:membrane protein complex"/>
    <property type="evidence" value="ECO:0007669"/>
    <property type="project" value="UniProtKB-ARBA"/>
</dbReference>
<dbReference type="GeneID" id="16572737"/>
<evidence type="ECO:0000256" key="1">
    <source>
        <dbReference type="ARBA" id="ARBA00022448"/>
    </source>
</evidence>
<dbReference type="GeneID" id="25406579"/>
<reference evidence="6" key="1">
    <citation type="book" date="2010" name="EXTREMOPHILES" publisher="0:0-0">
        <title>Complete genome sequences of ten hyperthermophilic archaea reveal their metabolic capabilities and possible ecological roles.</title>
        <editorList>
            <person name="?"/>
        </editorList>
        <authorList>
            <person name="Ravin N.V."/>
            <person name="Mardanov A.V."/>
            <person name="Bonch-Osmolovskaya E.A."/>
            <person name="Skryabin K.G."/>
        </authorList>
    </citation>
    <scope>NUCLEOTIDE SEQUENCE [LARGE SCALE GENOMIC DNA]</scope>
    <source>
        <strain evidence="6">1505</strain>
    </source>
</reference>
<dbReference type="GO" id="GO:0005886">
    <property type="term" value="C:plasma membrane"/>
    <property type="evidence" value="ECO:0007669"/>
    <property type="project" value="TreeGrafter"/>
</dbReference>
<dbReference type="GO" id="GO:0005524">
    <property type="term" value="F:ATP binding"/>
    <property type="evidence" value="ECO:0007669"/>
    <property type="project" value="UniProtKB-KW"/>
</dbReference>
<protein>
    <submittedName>
        <fullName evidence="5">ABC transporter, ATP-binding protein</fullName>
    </submittedName>
</protein>